<accession>A0A080LTS8</accession>
<protein>
    <submittedName>
        <fullName evidence="1">Uncharacterized protein</fullName>
    </submittedName>
</protein>
<dbReference type="AlphaFoldDB" id="A0A080LTS8"/>
<dbReference type="EMBL" id="JDVG02000463">
    <property type="protein sequence ID" value="KFB71947.1"/>
    <property type="molecule type" value="Genomic_DNA"/>
</dbReference>
<proteinExistence type="predicted"/>
<name>A0A080LTS8_9PROT</name>
<gene>
    <name evidence="1" type="ORF">AW09_002879</name>
</gene>
<evidence type="ECO:0000313" key="2">
    <source>
        <dbReference type="Proteomes" id="UP000020077"/>
    </source>
</evidence>
<reference evidence="1 2" key="1">
    <citation type="submission" date="2014-02" db="EMBL/GenBank/DDBJ databases">
        <title>Expanding our view of genomic diversity in Candidatus Accumulibacter clades.</title>
        <authorList>
            <person name="Skennerton C.T."/>
            <person name="Barr J.J."/>
            <person name="Slater F.R."/>
            <person name="Bond P.L."/>
            <person name="Tyson G.W."/>
        </authorList>
    </citation>
    <scope>NUCLEOTIDE SEQUENCE [LARGE SCALE GENOMIC DNA]</scope>
    <source>
        <strain evidence="2">BA-91</strain>
    </source>
</reference>
<dbReference type="Proteomes" id="UP000020077">
    <property type="component" value="Unassembled WGS sequence"/>
</dbReference>
<comment type="caution">
    <text evidence="1">The sequence shown here is derived from an EMBL/GenBank/DDBJ whole genome shotgun (WGS) entry which is preliminary data.</text>
</comment>
<organism evidence="1 2">
    <name type="scientific">Candidatus Accumulibacter phosphatis</name>
    <dbReference type="NCBI Taxonomy" id="327160"/>
    <lineage>
        <taxon>Bacteria</taxon>
        <taxon>Pseudomonadati</taxon>
        <taxon>Pseudomonadota</taxon>
        <taxon>Betaproteobacteria</taxon>
        <taxon>Candidatus Accumulibacter</taxon>
    </lineage>
</organism>
<evidence type="ECO:0000313" key="1">
    <source>
        <dbReference type="EMBL" id="KFB71947.1"/>
    </source>
</evidence>
<sequence length="90" mass="9139">MKTSATIAASSTTSPIDQTLASMISAGVTGITSRCSMVPCLRSRISAAPVRMIDGSLRLSQEGLHLRSDADAVAGKPAAHAASGWVRLGG</sequence>